<protein>
    <recommendedName>
        <fullName evidence="1">DUF4136 domain-containing protein</fullName>
    </recommendedName>
</protein>
<gene>
    <name evidence="2" type="ORF">RALSY_10463</name>
</gene>
<evidence type="ECO:0000259" key="1">
    <source>
        <dbReference type="Pfam" id="PF13590"/>
    </source>
</evidence>
<reference evidence="2" key="2">
    <citation type="submission" date="2011-04" db="EMBL/GenBank/DDBJ databases">
        <authorList>
            <person name="Genoscope - CEA"/>
        </authorList>
    </citation>
    <scope>NUCLEOTIDE SEQUENCE</scope>
    <source>
        <strain evidence="2">R24</strain>
    </source>
</reference>
<name>G3A011_9RALS</name>
<evidence type="ECO:0000313" key="2">
    <source>
        <dbReference type="EMBL" id="CCA84491.1"/>
    </source>
</evidence>
<sequence length="228" mass="24965">MCAGLIVFWGKASMWNGIKMPVRWALAGALAAAGLLAGCASTVTSQVTAFRQPGWTDNPPRTYAFERTAAQQNDLERQTYEAWTTDQLAAYGFASVPRGSARYFVRLDYSAATRLMQVRQPVYPDPYWGPGPGPWGPWRGPWGAWGPWGPQYVDTTVQVPFYAYHVEIDEAATGKRVYQVTAQTQGGDGSLTGVMPYLIRSAFANFPAPNAQPVLVELPIDSKAKPAK</sequence>
<dbReference type="Pfam" id="PF13590">
    <property type="entry name" value="DUF4136"/>
    <property type="match status" value="1"/>
</dbReference>
<dbReference type="AlphaFoldDB" id="G3A011"/>
<dbReference type="InterPro" id="IPR025411">
    <property type="entry name" value="DUF4136"/>
</dbReference>
<organism evidence="2">
    <name type="scientific">Ralstonia syzygii R24</name>
    <dbReference type="NCBI Taxonomy" id="907261"/>
    <lineage>
        <taxon>Bacteria</taxon>
        <taxon>Pseudomonadati</taxon>
        <taxon>Pseudomonadota</taxon>
        <taxon>Betaproteobacteria</taxon>
        <taxon>Burkholderiales</taxon>
        <taxon>Burkholderiaceae</taxon>
        <taxon>Ralstonia</taxon>
        <taxon>Ralstonia solanacearum species complex</taxon>
    </lineage>
</organism>
<proteinExistence type="predicted"/>
<accession>G3A011</accession>
<dbReference type="EMBL" id="FR854086">
    <property type="protein sequence ID" value="CCA84491.1"/>
    <property type="molecule type" value="Genomic_DNA"/>
</dbReference>
<reference evidence="2" key="1">
    <citation type="journal article" date="2011" name="PLoS ONE">
        <title>Ralstonia syzygii, the Blood Disease Bacterium and some Asian R. solanacearum strains form a single genomic species despite divergent lifestyles.</title>
        <authorList>
            <person name="Remenant B."/>
            <person name="de Cambiaire J.C."/>
            <person name="Cellier G."/>
            <person name="Jacobs J.M."/>
            <person name="Mangenot S."/>
            <person name="Barbe V."/>
            <person name="Lajus A."/>
            <person name="Vallenet D."/>
            <person name="Medigue C."/>
            <person name="Fegan M."/>
            <person name="Allen C."/>
            <person name="Prior P."/>
        </authorList>
    </citation>
    <scope>NUCLEOTIDE SEQUENCE</scope>
    <source>
        <strain evidence="2">R24</strain>
    </source>
</reference>
<feature type="domain" description="DUF4136" evidence="1">
    <location>
        <begin position="61"/>
        <end position="207"/>
    </location>
</feature>
<dbReference type="Gene3D" id="3.30.160.670">
    <property type="match status" value="1"/>
</dbReference>